<accession>A0A511QZS6</accession>
<sequence length="105" mass="12443">MAIMEPNVTRELQDIRNDLTLLRKDLSELAQAMRVNLKDESKHLREEMFHTFDTVRERGDKIIHNVEHRIEERPFLSVLAAFGVGLVAGWFTERRALMGRRVWRE</sequence>
<dbReference type="EMBL" id="BJXL01000002">
    <property type="protein sequence ID" value="GEM82042.1"/>
    <property type="molecule type" value="Genomic_DNA"/>
</dbReference>
<proteinExistence type="predicted"/>
<protein>
    <recommendedName>
        <fullName evidence="4">DUF883 domain-containing protein</fullName>
    </recommendedName>
</protein>
<evidence type="ECO:0000313" key="2">
    <source>
        <dbReference type="EMBL" id="GEM82042.1"/>
    </source>
</evidence>
<keyword evidence="1" id="KW-1133">Transmembrane helix</keyword>
<reference evidence="2 3" key="1">
    <citation type="submission" date="2019-07" db="EMBL/GenBank/DDBJ databases">
        <title>Whole genome shotgun sequence of Meiothermus hypogaeus NBRC 106114.</title>
        <authorList>
            <person name="Hosoyama A."/>
            <person name="Uohara A."/>
            <person name="Ohji S."/>
            <person name="Ichikawa N."/>
        </authorList>
    </citation>
    <scope>NUCLEOTIDE SEQUENCE [LARGE SCALE GENOMIC DNA]</scope>
    <source>
        <strain evidence="2 3">NBRC 106114</strain>
    </source>
</reference>
<evidence type="ECO:0000313" key="3">
    <source>
        <dbReference type="Proteomes" id="UP000321197"/>
    </source>
</evidence>
<evidence type="ECO:0000256" key="1">
    <source>
        <dbReference type="SAM" id="Phobius"/>
    </source>
</evidence>
<dbReference type="RefSeq" id="WP_119341149.1">
    <property type="nucleotide sequence ID" value="NZ_BJXL01000002.1"/>
</dbReference>
<name>A0A511QZS6_9DEIN</name>
<dbReference type="AlphaFoldDB" id="A0A511QZS6"/>
<feature type="transmembrane region" description="Helical" evidence="1">
    <location>
        <begin position="74"/>
        <end position="91"/>
    </location>
</feature>
<dbReference type="Proteomes" id="UP000321197">
    <property type="component" value="Unassembled WGS sequence"/>
</dbReference>
<organism evidence="2 3">
    <name type="scientific">Meiothermus hypogaeus NBRC 106114</name>
    <dbReference type="NCBI Taxonomy" id="1227553"/>
    <lineage>
        <taxon>Bacteria</taxon>
        <taxon>Thermotogati</taxon>
        <taxon>Deinococcota</taxon>
        <taxon>Deinococci</taxon>
        <taxon>Thermales</taxon>
        <taxon>Thermaceae</taxon>
        <taxon>Meiothermus</taxon>
    </lineage>
</organism>
<gene>
    <name evidence="2" type="ORF">MHY01S_02080</name>
</gene>
<dbReference type="Gene3D" id="1.20.120.20">
    <property type="entry name" value="Apolipoprotein"/>
    <property type="match status" value="1"/>
</dbReference>
<keyword evidence="1" id="KW-0472">Membrane</keyword>
<evidence type="ECO:0008006" key="4">
    <source>
        <dbReference type="Google" id="ProtNLM"/>
    </source>
</evidence>
<dbReference type="OrthoDB" id="6370579at2"/>
<comment type="caution">
    <text evidence="2">The sequence shown here is derived from an EMBL/GenBank/DDBJ whole genome shotgun (WGS) entry which is preliminary data.</text>
</comment>
<keyword evidence="1" id="KW-0812">Transmembrane</keyword>